<dbReference type="GO" id="GO:0050909">
    <property type="term" value="P:sensory perception of taste"/>
    <property type="evidence" value="ECO:0007669"/>
    <property type="project" value="InterPro"/>
</dbReference>
<proteinExistence type="inferred from homology"/>
<evidence type="ECO:0000256" key="1">
    <source>
        <dbReference type="ARBA" id="ARBA00004651"/>
    </source>
</evidence>
<organism evidence="7 8">
    <name type="scientific">Drosophila ananassae</name>
    <name type="common">Fruit fly</name>
    <dbReference type="NCBI Taxonomy" id="7217"/>
    <lineage>
        <taxon>Eukaryota</taxon>
        <taxon>Metazoa</taxon>
        <taxon>Ecdysozoa</taxon>
        <taxon>Arthropoda</taxon>
        <taxon>Hexapoda</taxon>
        <taxon>Insecta</taxon>
        <taxon>Pterygota</taxon>
        <taxon>Neoptera</taxon>
        <taxon>Endopterygota</taxon>
        <taxon>Diptera</taxon>
        <taxon>Brachycera</taxon>
        <taxon>Muscomorpha</taxon>
        <taxon>Ephydroidea</taxon>
        <taxon>Drosophilidae</taxon>
        <taxon>Drosophila</taxon>
        <taxon>Sophophora</taxon>
    </lineage>
</organism>
<evidence type="ECO:0000256" key="6">
    <source>
        <dbReference type="RuleBase" id="RU363108"/>
    </source>
</evidence>
<reference evidence="7 8" key="1">
    <citation type="journal article" date="2007" name="Nature">
        <title>Evolution of genes and genomes on the Drosophila phylogeny.</title>
        <authorList>
            <consortium name="Drosophila 12 Genomes Consortium"/>
            <person name="Clark A.G."/>
            <person name="Eisen M.B."/>
            <person name="Smith D.R."/>
            <person name="Bergman C.M."/>
            <person name="Oliver B."/>
            <person name="Markow T.A."/>
            <person name="Kaufman T.C."/>
            <person name="Kellis M."/>
            <person name="Gelbart W."/>
            <person name="Iyer V.N."/>
            <person name="Pollard D.A."/>
            <person name="Sackton T.B."/>
            <person name="Larracuente A.M."/>
            <person name="Singh N.D."/>
            <person name="Abad J.P."/>
            <person name="Abt D.N."/>
            <person name="Adryan B."/>
            <person name="Aguade M."/>
            <person name="Akashi H."/>
            <person name="Anderson W.W."/>
            <person name="Aquadro C.F."/>
            <person name="Ardell D.H."/>
            <person name="Arguello R."/>
            <person name="Artieri C.G."/>
            <person name="Barbash D.A."/>
            <person name="Barker D."/>
            <person name="Barsanti P."/>
            <person name="Batterham P."/>
            <person name="Batzoglou S."/>
            <person name="Begun D."/>
            <person name="Bhutkar A."/>
            <person name="Blanco E."/>
            <person name="Bosak S.A."/>
            <person name="Bradley R.K."/>
            <person name="Brand A.D."/>
            <person name="Brent M.R."/>
            <person name="Brooks A.N."/>
            <person name="Brown R.H."/>
            <person name="Butlin R.K."/>
            <person name="Caggese C."/>
            <person name="Calvi B.R."/>
            <person name="Bernardo de Carvalho A."/>
            <person name="Caspi A."/>
            <person name="Castrezana S."/>
            <person name="Celniker S.E."/>
            <person name="Chang J.L."/>
            <person name="Chapple C."/>
            <person name="Chatterji S."/>
            <person name="Chinwalla A."/>
            <person name="Civetta A."/>
            <person name="Clifton S.W."/>
            <person name="Comeron J.M."/>
            <person name="Costello J.C."/>
            <person name="Coyne J.A."/>
            <person name="Daub J."/>
            <person name="David R.G."/>
            <person name="Delcher A.L."/>
            <person name="Delehaunty K."/>
            <person name="Do C.B."/>
            <person name="Ebling H."/>
            <person name="Edwards K."/>
            <person name="Eickbush T."/>
            <person name="Evans J.D."/>
            <person name="Filipski A."/>
            <person name="Findeiss S."/>
            <person name="Freyhult E."/>
            <person name="Fulton L."/>
            <person name="Fulton R."/>
            <person name="Garcia A.C."/>
            <person name="Gardiner A."/>
            <person name="Garfield D.A."/>
            <person name="Garvin B.E."/>
            <person name="Gibson G."/>
            <person name="Gilbert D."/>
            <person name="Gnerre S."/>
            <person name="Godfrey J."/>
            <person name="Good R."/>
            <person name="Gotea V."/>
            <person name="Gravely B."/>
            <person name="Greenberg A.J."/>
            <person name="Griffiths-Jones S."/>
            <person name="Gross S."/>
            <person name="Guigo R."/>
            <person name="Gustafson E.A."/>
            <person name="Haerty W."/>
            <person name="Hahn M.W."/>
            <person name="Halligan D.L."/>
            <person name="Halpern A.L."/>
            <person name="Halter G.M."/>
            <person name="Han M.V."/>
            <person name="Heger A."/>
            <person name="Hillier L."/>
            <person name="Hinrichs A.S."/>
            <person name="Holmes I."/>
            <person name="Hoskins R.A."/>
            <person name="Hubisz M.J."/>
            <person name="Hultmark D."/>
            <person name="Huntley M.A."/>
            <person name="Jaffe D.B."/>
            <person name="Jagadeeshan S."/>
            <person name="Jeck W.R."/>
            <person name="Johnson J."/>
            <person name="Jones C.D."/>
            <person name="Jordan W.C."/>
            <person name="Karpen G.H."/>
            <person name="Kataoka E."/>
            <person name="Keightley P.D."/>
            <person name="Kheradpour P."/>
            <person name="Kirkness E.F."/>
            <person name="Koerich L.B."/>
            <person name="Kristiansen K."/>
            <person name="Kudrna D."/>
            <person name="Kulathinal R.J."/>
            <person name="Kumar S."/>
            <person name="Kwok R."/>
            <person name="Lander E."/>
            <person name="Langley C.H."/>
            <person name="Lapoint R."/>
            <person name="Lazzaro B.P."/>
            <person name="Lee S.J."/>
            <person name="Levesque L."/>
            <person name="Li R."/>
            <person name="Lin C.F."/>
            <person name="Lin M.F."/>
            <person name="Lindblad-Toh K."/>
            <person name="Llopart A."/>
            <person name="Long M."/>
            <person name="Low L."/>
            <person name="Lozovsky E."/>
            <person name="Lu J."/>
            <person name="Luo M."/>
            <person name="Machado C.A."/>
            <person name="Makalowski W."/>
            <person name="Marzo M."/>
            <person name="Matsuda M."/>
            <person name="Matzkin L."/>
            <person name="McAllister B."/>
            <person name="McBride C.S."/>
            <person name="McKernan B."/>
            <person name="McKernan K."/>
            <person name="Mendez-Lago M."/>
            <person name="Minx P."/>
            <person name="Mollenhauer M.U."/>
            <person name="Montooth K."/>
            <person name="Mount S.M."/>
            <person name="Mu X."/>
            <person name="Myers E."/>
            <person name="Negre B."/>
            <person name="Newfeld S."/>
            <person name="Nielsen R."/>
            <person name="Noor M.A."/>
            <person name="O'Grady P."/>
            <person name="Pachter L."/>
            <person name="Papaceit M."/>
            <person name="Parisi M.J."/>
            <person name="Parisi M."/>
            <person name="Parts L."/>
            <person name="Pedersen J.S."/>
            <person name="Pesole G."/>
            <person name="Phillippy A.M."/>
            <person name="Ponting C.P."/>
            <person name="Pop M."/>
            <person name="Porcelli D."/>
            <person name="Powell J.R."/>
            <person name="Prohaska S."/>
            <person name="Pruitt K."/>
            <person name="Puig M."/>
            <person name="Quesneville H."/>
            <person name="Ram K.R."/>
            <person name="Rand D."/>
            <person name="Rasmussen M.D."/>
            <person name="Reed L.K."/>
            <person name="Reenan R."/>
            <person name="Reily A."/>
            <person name="Remington K.A."/>
            <person name="Rieger T.T."/>
            <person name="Ritchie M.G."/>
            <person name="Robin C."/>
            <person name="Rogers Y.H."/>
            <person name="Rohde C."/>
            <person name="Rozas J."/>
            <person name="Rubenfield M.J."/>
            <person name="Ruiz A."/>
            <person name="Russo S."/>
            <person name="Salzberg S.L."/>
            <person name="Sanchez-Gracia A."/>
            <person name="Saranga D.J."/>
            <person name="Sato H."/>
            <person name="Schaeffer S.W."/>
            <person name="Schatz M.C."/>
            <person name="Schlenke T."/>
            <person name="Schwartz R."/>
            <person name="Segarra C."/>
            <person name="Singh R.S."/>
            <person name="Sirot L."/>
            <person name="Sirota M."/>
            <person name="Sisneros N.B."/>
            <person name="Smith C.D."/>
            <person name="Smith T.F."/>
            <person name="Spieth J."/>
            <person name="Stage D.E."/>
            <person name="Stark A."/>
            <person name="Stephan W."/>
            <person name="Strausberg R.L."/>
            <person name="Strempel S."/>
            <person name="Sturgill D."/>
            <person name="Sutton G."/>
            <person name="Sutton G.G."/>
            <person name="Tao W."/>
            <person name="Teichmann S."/>
            <person name="Tobari Y.N."/>
            <person name="Tomimura Y."/>
            <person name="Tsolas J.M."/>
            <person name="Valente V.L."/>
            <person name="Venter E."/>
            <person name="Venter J.C."/>
            <person name="Vicario S."/>
            <person name="Vieira F.G."/>
            <person name="Vilella A.J."/>
            <person name="Villasante A."/>
            <person name="Walenz B."/>
            <person name="Wang J."/>
            <person name="Wasserman M."/>
            <person name="Watts T."/>
            <person name="Wilson D."/>
            <person name="Wilson R.K."/>
            <person name="Wing R.A."/>
            <person name="Wolfner M.F."/>
            <person name="Wong A."/>
            <person name="Wong G.K."/>
            <person name="Wu C.I."/>
            <person name="Wu G."/>
            <person name="Yamamoto D."/>
            <person name="Yang H.P."/>
            <person name="Yang S.P."/>
            <person name="Yorke J.A."/>
            <person name="Yoshida K."/>
            <person name="Zdobnov E."/>
            <person name="Zhang P."/>
            <person name="Zhang Y."/>
            <person name="Zimin A.V."/>
            <person name="Baldwin J."/>
            <person name="Abdouelleil A."/>
            <person name="Abdulkadir J."/>
            <person name="Abebe A."/>
            <person name="Abera B."/>
            <person name="Abreu J."/>
            <person name="Acer S.C."/>
            <person name="Aftuck L."/>
            <person name="Alexander A."/>
            <person name="An P."/>
            <person name="Anderson E."/>
            <person name="Anderson S."/>
            <person name="Arachi H."/>
            <person name="Azer M."/>
            <person name="Bachantsang P."/>
            <person name="Barry A."/>
            <person name="Bayul T."/>
            <person name="Berlin A."/>
            <person name="Bessette D."/>
            <person name="Bloom T."/>
            <person name="Blye J."/>
            <person name="Boguslavskiy L."/>
            <person name="Bonnet C."/>
            <person name="Boukhgalter B."/>
            <person name="Bourzgui I."/>
            <person name="Brown A."/>
            <person name="Cahill P."/>
            <person name="Channer S."/>
            <person name="Cheshatsang Y."/>
            <person name="Chuda L."/>
            <person name="Citroen M."/>
            <person name="Collymore A."/>
            <person name="Cooke P."/>
            <person name="Costello M."/>
            <person name="D'Aco K."/>
            <person name="Daza R."/>
            <person name="De Haan G."/>
            <person name="DeGray S."/>
            <person name="DeMaso C."/>
            <person name="Dhargay N."/>
            <person name="Dooley K."/>
            <person name="Dooley E."/>
            <person name="Doricent M."/>
            <person name="Dorje P."/>
            <person name="Dorjee K."/>
            <person name="Dupes A."/>
            <person name="Elong R."/>
            <person name="Falk J."/>
            <person name="Farina A."/>
            <person name="Faro S."/>
            <person name="Ferguson D."/>
            <person name="Fisher S."/>
            <person name="Foley C.D."/>
            <person name="Franke A."/>
            <person name="Friedrich D."/>
            <person name="Gadbois L."/>
            <person name="Gearin G."/>
            <person name="Gearin C.R."/>
            <person name="Giannoukos G."/>
            <person name="Goode T."/>
            <person name="Graham J."/>
            <person name="Grandbois E."/>
            <person name="Grewal S."/>
            <person name="Gyaltsen K."/>
            <person name="Hafez N."/>
            <person name="Hagos B."/>
            <person name="Hall J."/>
            <person name="Henson C."/>
            <person name="Hollinger A."/>
            <person name="Honan T."/>
            <person name="Huard M.D."/>
            <person name="Hughes L."/>
            <person name="Hurhula B."/>
            <person name="Husby M.E."/>
            <person name="Kamat A."/>
            <person name="Kanga B."/>
            <person name="Kashin S."/>
            <person name="Khazanovich D."/>
            <person name="Kisner P."/>
            <person name="Lance K."/>
            <person name="Lara M."/>
            <person name="Lee W."/>
            <person name="Lennon N."/>
            <person name="Letendre F."/>
            <person name="LeVine R."/>
            <person name="Lipovsky A."/>
            <person name="Liu X."/>
            <person name="Liu J."/>
            <person name="Liu S."/>
            <person name="Lokyitsang T."/>
            <person name="Lokyitsang Y."/>
            <person name="Lubonja R."/>
            <person name="Lui A."/>
            <person name="MacDonald P."/>
            <person name="Magnisalis V."/>
            <person name="Maru K."/>
            <person name="Matthews C."/>
            <person name="McCusker W."/>
            <person name="McDonough S."/>
            <person name="Mehta T."/>
            <person name="Meldrim J."/>
            <person name="Meneus L."/>
            <person name="Mihai O."/>
            <person name="Mihalev A."/>
            <person name="Mihova T."/>
            <person name="Mittelman R."/>
            <person name="Mlenga V."/>
            <person name="Montmayeur A."/>
            <person name="Mulrain L."/>
            <person name="Navidi A."/>
            <person name="Naylor J."/>
            <person name="Negash T."/>
            <person name="Nguyen T."/>
            <person name="Nguyen N."/>
            <person name="Nicol R."/>
            <person name="Norbu C."/>
            <person name="Norbu N."/>
            <person name="Novod N."/>
            <person name="O'Neill B."/>
            <person name="Osman S."/>
            <person name="Markiewicz E."/>
            <person name="Oyono O.L."/>
            <person name="Patti C."/>
            <person name="Phunkhang P."/>
            <person name="Pierre F."/>
            <person name="Priest M."/>
            <person name="Raghuraman S."/>
            <person name="Rege F."/>
            <person name="Reyes R."/>
            <person name="Rise C."/>
            <person name="Rogov P."/>
            <person name="Ross K."/>
            <person name="Ryan E."/>
            <person name="Settipalli S."/>
            <person name="Shea T."/>
            <person name="Sherpa N."/>
            <person name="Shi L."/>
            <person name="Shih D."/>
            <person name="Sparrow T."/>
            <person name="Spaulding J."/>
            <person name="Stalker J."/>
            <person name="Stange-Thomann N."/>
            <person name="Stavropoulos S."/>
            <person name="Stone C."/>
            <person name="Strader C."/>
            <person name="Tesfaye S."/>
            <person name="Thomson T."/>
            <person name="Thoulutsang Y."/>
            <person name="Thoulutsang D."/>
            <person name="Topham K."/>
            <person name="Topping I."/>
            <person name="Tsamla T."/>
            <person name="Vassiliev H."/>
            <person name="Vo A."/>
            <person name="Wangchuk T."/>
            <person name="Wangdi T."/>
            <person name="Weiand M."/>
            <person name="Wilkinson J."/>
            <person name="Wilson A."/>
            <person name="Yadav S."/>
            <person name="Young G."/>
            <person name="Yu Q."/>
            <person name="Zembek L."/>
            <person name="Zhong D."/>
            <person name="Zimmer A."/>
            <person name="Zwirko Z."/>
            <person name="Jaffe D.B."/>
            <person name="Alvarez P."/>
            <person name="Brockman W."/>
            <person name="Butler J."/>
            <person name="Chin C."/>
            <person name="Gnerre S."/>
            <person name="Grabherr M."/>
            <person name="Kleber M."/>
            <person name="Mauceli E."/>
            <person name="MacCallum I."/>
        </authorList>
    </citation>
    <scope>NUCLEOTIDE SEQUENCE [LARGE SCALE GENOMIC DNA]</scope>
    <source>
        <strain evidence="8">Tucson 14024-0371.13</strain>
    </source>
</reference>
<comment type="caution">
    <text evidence="6">Lacks conserved residue(s) required for the propagation of feature annotation.</text>
</comment>
<gene>
    <name evidence="7" type="primary">Dana\GF17551</name>
    <name evidence="7" type="synonym">dana_GLEANR_18814</name>
    <name evidence="7" type="ORF">GF17551</name>
</gene>
<dbReference type="OrthoDB" id="7856336at2759"/>
<keyword evidence="8" id="KW-1185">Reference proteome</keyword>
<feature type="transmembrane region" description="Helical" evidence="6">
    <location>
        <begin position="85"/>
        <end position="107"/>
    </location>
</feature>
<dbReference type="GO" id="GO:0005886">
    <property type="term" value="C:plasma membrane"/>
    <property type="evidence" value="ECO:0007669"/>
    <property type="project" value="UniProtKB-SubCell"/>
</dbReference>
<accession>B3LWI7</accession>
<dbReference type="Pfam" id="PF08395">
    <property type="entry name" value="7tm_7"/>
    <property type="match status" value="1"/>
</dbReference>
<evidence type="ECO:0000256" key="5">
    <source>
        <dbReference type="ARBA" id="ARBA00023136"/>
    </source>
</evidence>
<protein>
    <recommendedName>
        <fullName evidence="6">Gustatory receptor</fullName>
    </recommendedName>
</protein>
<dbReference type="GO" id="GO:0007165">
    <property type="term" value="P:signal transduction"/>
    <property type="evidence" value="ECO:0007669"/>
    <property type="project" value="UniProtKB-KW"/>
</dbReference>
<comment type="similarity">
    <text evidence="6">Belongs to the insect chemoreceptor superfamily. Gustatory receptor (GR) family.</text>
</comment>
<name>B3LWI7_DROAN</name>
<evidence type="ECO:0000256" key="4">
    <source>
        <dbReference type="ARBA" id="ARBA00022989"/>
    </source>
</evidence>
<keyword evidence="6" id="KW-0675">Receptor</keyword>
<dbReference type="Proteomes" id="UP000007801">
    <property type="component" value="Unassembled WGS sequence"/>
</dbReference>
<evidence type="ECO:0000256" key="3">
    <source>
        <dbReference type="ARBA" id="ARBA00022692"/>
    </source>
</evidence>
<feature type="transmembrane region" description="Helical" evidence="6">
    <location>
        <begin position="173"/>
        <end position="194"/>
    </location>
</feature>
<feature type="transmembrane region" description="Helical" evidence="6">
    <location>
        <begin position="46"/>
        <end position="65"/>
    </location>
</feature>
<dbReference type="AlphaFoldDB" id="B3LWI7"/>
<sequence>MIGSRTAAALTTLLNRWRQRRQMMNLARMVLRDFVARPQVKRMIRWAVLTKAFTAYMTDFLMFIIMVEASERIDSFQLLGMSMQLVMSLILNLSLSQHYMLMLIVWANYHLINTELKQVVRECQGLSHPSAGNANTKVRSSSLASQLDNIGTRQARLQSIVSKLGKIFGIEGSIFYVGYYIGTVIIAYLSYSIIKDGPEHLQMTLGATILTFAWTGFFYLDALATLCVMVNIQDDHQQMMHLLQKRFEKLQLQLIRNPFKIAVMNIFPVNRNSTSAMLGSVIMNAIYLIQYDIQNF</sequence>
<keyword evidence="2 6" id="KW-1003">Cell membrane</keyword>
<keyword evidence="6" id="KW-0807">Transducer</keyword>
<keyword evidence="3 6" id="KW-0812">Transmembrane</keyword>
<dbReference type="EMBL" id="CH902617">
    <property type="protein sequence ID" value="EDV41581.2"/>
    <property type="molecule type" value="Genomic_DNA"/>
</dbReference>
<keyword evidence="4 6" id="KW-1133">Transmembrane helix</keyword>
<keyword evidence="5 6" id="KW-0472">Membrane</keyword>
<dbReference type="HOGENOM" id="CLU_058694_0_0_1"/>
<evidence type="ECO:0000313" key="8">
    <source>
        <dbReference type="Proteomes" id="UP000007801"/>
    </source>
</evidence>
<dbReference type="InterPro" id="IPR013604">
    <property type="entry name" value="7TM_chemorcpt"/>
</dbReference>
<feature type="transmembrane region" description="Helical" evidence="6">
    <location>
        <begin position="206"/>
        <end position="232"/>
    </location>
</feature>
<dbReference type="eggNOG" id="ENOG502T9CD">
    <property type="taxonomic scope" value="Eukaryota"/>
</dbReference>
<comment type="subcellular location">
    <subcellularLocation>
        <location evidence="1 6">Cell membrane</location>
        <topology evidence="1 6">Multi-pass membrane protein</topology>
    </subcellularLocation>
</comment>
<comment type="function">
    <text evidence="6">Gustatory receptor which mediates acceptance or avoidance behavior, depending on its substrates.</text>
</comment>
<dbReference type="InParanoid" id="B3LWI7"/>
<evidence type="ECO:0000256" key="2">
    <source>
        <dbReference type="ARBA" id="ARBA00022475"/>
    </source>
</evidence>
<evidence type="ECO:0000313" key="7">
    <source>
        <dbReference type="EMBL" id="EDV41581.2"/>
    </source>
</evidence>